<dbReference type="RefSeq" id="WP_281804033.1">
    <property type="nucleotide sequence ID" value="NZ_BSEC01000001.1"/>
</dbReference>
<gene>
    <name evidence="3" type="ORF">LMG27198_29990</name>
</gene>
<feature type="chain" id="PRO_5040873045" evidence="2">
    <location>
        <begin position="34"/>
        <end position="212"/>
    </location>
</feature>
<reference evidence="3" key="1">
    <citation type="journal article" date="2023" name="Int. J. Syst. Evol. Microbiol.">
        <title>Methylocystis iwaonis sp. nov., a type II methane-oxidizing bacterium from surface soil of a rice paddy field in Japan, and emended description of the genus Methylocystis (ex Whittenbury et al. 1970) Bowman et al. 1993.</title>
        <authorList>
            <person name="Kaise H."/>
            <person name="Sawadogo J.B."/>
            <person name="Alam M.S."/>
            <person name="Ueno C."/>
            <person name="Dianou D."/>
            <person name="Shinjo R."/>
            <person name="Asakawa S."/>
        </authorList>
    </citation>
    <scope>NUCLEOTIDE SEQUENCE</scope>
    <source>
        <strain evidence="3">LMG27198</strain>
    </source>
</reference>
<feature type="compositionally biased region" description="Basic and acidic residues" evidence="1">
    <location>
        <begin position="70"/>
        <end position="83"/>
    </location>
</feature>
<accession>A0A9W6GVX5</accession>
<sequence>MRVASIFKFTSRICAFSGAALFVALAFTPSAQAGFLEEIFGGDDAPAQVAAPRAHAPRRSGGGDFSIRLNEGRRAGRASESRKAARTPKAAPDANGDRREYVAGSRPQKPHLCAVSQNSPAEGSETDYLRDETLRAGDSVVTTGDIIVFKGHSACPHTAADFVPLARANLPRGRRNVLADLERAMKSPAHPFGSAHDKQAAARLVGQVSQSQ</sequence>
<feature type="signal peptide" evidence="2">
    <location>
        <begin position="1"/>
        <end position="33"/>
    </location>
</feature>
<name>A0A9W6GVX5_9HYPH</name>
<keyword evidence="2" id="KW-0732">Signal</keyword>
<feature type="region of interest" description="Disordered" evidence="1">
    <location>
        <begin position="188"/>
        <end position="212"/>
    </location>
</feature>
<evidence type="ECO:0000313" key="3">
    <source>
        <dbReference type="EMBL" id="GLI94007.1"/>
    </source>
</evidence>
<proteinExistence type="predicted"/>
<dbReference type="Proteomes" id="UP001144323">
    <property type="component" value="Unassembled WGS sequence"/>
</dbReference>
<evidence type="ECO:0000256" key="1">
    <source>
        <dbReference type="SAM" id="MobiDB-lite"/>
    </source>
</evidence>
<evidence type="ECO:0000313" key="4">
    <source>
        <dbReference type="Proteomes" id="UP001144323"/>
    </source>
</evidence>
<organism evidence="3 4">
    <name type="scientific">Methylocystis echinoides</name>
    <dbReference type="NCBI Taxonomy" id="29468"/>
    <lineage>
        <taxon>Bacteria</taxon>
        <taxon>Pseudomonadati</taxon>
        <taxon>Pseudomonadota</taxon>
        <taxon>Alphaproteobacteria</taxon>
        <taxon>Hyphomicrobiales</taxon>
        <taxon>Methylocystaceae</taxon>
        <taxon>Methylocystis</taxon>
    </lineage>
</organism>
<evidence type="ECO:0000256" key="2">
    <source>
        <dbReference type="SAM" id="SignalP"/>
    </source>
</evidence>
<feature type="region of interest" description="Disordered" evidence="1">
    <location>
        <begin position="51"/>
        <end position="126"/>
    </location>
</feature>
<dbReference type="EMBL" id="BSEC01000001">
    <property type="protein sequence ID" value="GLI94007.1"/>
    <property type="molecule type" value="Genomic_DNA"/>
</dbReference>
<comment type="caution">
    <text evidence="3">The sequence shown here is derived from an EMBL/GenBank/DDBJ whole genome shotgun (WGS) entry which is preliminary data.</text>
</comment>
<dbReference type="AlphaFoldDB" id="A0A9W6GVX5"/>
<keyword evidence="4" id="KW-1185">Reference proteome</keyword>
<protein>
    <submittedName>
        <fullName evidence="3">Uncharacterized protein</fullName>
    </submittedName>
</protein>